<accession>A0AB74UG24</accession>
<dbReference type="AlphaFoldDB" id="A0AB74UG24"/>
<evidence type="ECO:0000313" key="1">
    <source>
        <dbReference type="EMBL" id="XCJ80865.1"/>
    </source>
</evidence>
<dbReference type="RefSeq" id="WP_353981675.1">
    <property type="nucleotide sequence ID" value="NZ_CP159578.1"/>
</dbReference>
<name>A0AB74UG24_9GAMM</name>
<gene>
    <name evidence="1" type="ORF">ABV408_06670</name>
</gene>
<sequence>MQDPAHTRWLEQMIERGWIDRFKHSPPHYDRIEYHSVWNGRIYSGRCTLGDYPWSDASTPGHHCFLIGAALPVGVGPRVWRMAKGSE</sequence>
<proteinExistence type="predicted"/>
<dbReference type="EMBL" id="CP159578">
    <property type="protein sequence ID" value="XCJ80865.1"/>
    <property type="molecule type" value="Genomic_DNA"/>
</dbReference>
<reference evidence="1" key="1">
    <citation type="submission" date="2024-06" db="EMBL/GenBank/DDBJ databases">
        <title>Complete genome of Salinicola endophyticus HNIBRBA4755.</title>
        <authorList>
            <person name="Shin S.Y."/>
            <person name="Kang H."/>
            <person name="Song J."/>
        </authorList>
    </citation>
    <scope>NUCLEOTIDE SEQUENCE</scope>
    <source>
        <strain evidence="1">HNIBRBA4755</strain>
    </source>
</reference>
<protein>
    <submittedName>
        <fullName evidence="1">Uncharacterized protein</fullName>
    </submittedName>
</protein>
<organism evidence="1">
    <name type="scientific">Salinicola endophyticus</name>
    <dbReference type="NCBI Taxonomy" id="1949083"/>
    <lineage>
        <taxon>Bacteria</taxon>
        <taxon>Pseudomonadati</taxon>
        <taxon>Pseudomonadota</taxon>
        <taxon>Gammaproteobacteria</taxon>
        <taxon>Oceanospirillales</taxon>
        <taxon>Halomonadaceae</taxon>
        <taxon>Salinicola</taxon>
    </lineage>
</organism>